<dbReference type="Gene3D" id="3.40.50.10050">
    <property type="entry name" value="Translation initiation factor IF- 2, domain 3"/>
    <property type="match status" value="1"/>
</dbReference>
<organism evidence="13 14">
    <name type="scientific">Phaeoacremonium minimum (strain UCR-PA7)</name>
    <name type="common">Esca disease fungus</name>
    <name type="synonym">Togninia minima</name>
    <dbReference type="NCBI Taxonomy" id="1286976"/>
    <lineage>
        <taxon>Eukaryota</taxon>
        <taxon>Fungi</taxon>
        <taxon>Dikarya</taxon>
        <taxon>Ascomycota</taxon>
        <taxon>Pezizomycotina</taxon>
        <taxon>Sordariomycetes</taxon>
        <taxon>Sordariomycetidae</taxon>
        <taxon>Togniniales</taxon>
        <taxon>Togniniaceae</taxon>
        <taxon>Phaeoacremonium</taxon>
    </lineage>
</organism>
<dbReference type="GO" id="GO:0005739">
    <property type="term" value="C:mitochondrion"/>
    <property type="evidence" value="ECO:0007669"/>
    <property type="project" value="UniProtKB-SubCell"/>
</dbReference>
<dbReference type="Gene3D" id="2.40.30.10">
    <property type="entry name" value="Translation factors"/>
    <property type="match status" value="2"/>
</dbReference>
<evidence type="ECO:0000256" key="9">
    <source>
        <dbReference type="ARBA" id="ARBA00025162"/>
    </source>
</evidence>
<dbReference type="CDD" id="cd01887">
    <property type="entry name" value="IF2_eIF5B"/>
    <property type="match status" value="1"/>
</dbReference>
<reference evidence="14" key="1">
    <citation type="journal article" date="2013" name="Genome Announc.">
        <title>Draft genome sequence of the ascomycete Phaeoacremonium aleophilum strain UCR-PA7, a causal agent of the esca disease complex in grapevines.</title>
        <authorList>
            <person name="Blanco-Ulate B."/>
            <person name="Rolshausen P."/>
            <person name="Cantu D."/>
        </authorList>
    </citation>
    <scope>NUCLEOTIDE SEQUENCE [LARGE SCALE GENOMIC DNA]</scope>
    <source>
        <strain evidence="14">UCR-PA7</strain>
    </source>
</reference>
<dbReference type="InterPro" id="IPR015760">
    <property type="entry name" value="TIF_IF2"/>
</dbReference>
<evidence type="ECO:0000256" key="7">
    <source>
        <dbReference type="ARBA" id="ARBA00023128"/>
    </source>
</evidence>
<dbReference type="eggNOG" id="KOG1145">
    <property type="taxonomic scope" value="Eukaryota"/>
</dbReference>
<keyword evidence="14" id="KW-1185">Reference proteome</keyword>
<dbReference type="CDD" id="cd03702">
    <property type="entry name" value="IF2_mtIF2_II"/>
    <property type="match status" value="1"/>
</dbReference>
<dbReference type="PROSITE" id="PS51722">
    <property type="entry name" value="G_TR_2"/>
    <property type="match status" value="1"/>
</dbReference>
<dbReference type="GO" id="GO:0000049">
    <property type="term" value="F:tRNA binding"/>
    <property type="evidence" value="ECO:0007669"/>
    <property type="project" value="EnsemblFungi"/>
</dbReference>
<evidence type="ECO:0000256" key="8">
    <source>
        <dbReference type="ARBA" id="ARBA00023134"/>
    </source>
</evidence>
<dbReference type="EMBL" id="KB932935">
    <property type="protein sequence ID" value="EOO02011.1"/>
    <property type="molecule type" value="Genomic_DNA"/>
</dbReference>
<dbReference type="GO" id="GO:0003924">
    <property type="term" value="F:GTPase activity"/>
    <property type="evidence" value="ECO:0007669"/>
    <property type="project" value="EnsemblFungi"/>
</dbReference>
<dbReference type="InterPro" id="IPR036925">
    <property type="entry name" value="TIF_IF2_dom3_sf"/>
</dbReference>
<dbReference type="SUPFAM" id="SSF52156">
    <property type="entry name" value="Initiation factor IF2/eIF5b, domain 3"/>
    <property type="match status" value="1"/>
</dbReference>
<keyword evidence="3 13" id="KW-0396">Initiation factor</keyword>
<dbReference type="Pfam" id="PF22042">
    <property type="entry name" value="EF-G_D2"/>
    <property type="match status" value="1"/>
</dbReference>
<dbReference type="InterPro" id="IPR027417">
    <property type="entry name" value="P-loop_NTPase"/>
</dbReference>
<dbReference type="FunFam" id="2.40.30.10:FF:000008">
    <property type="entry name" value="Translation initiation factor IF-2"/>
    <property type="match status" value="1"/>
</dbReference>
<dbReference type="GO" id="GO:0032543">
    <property type="term" value="P:mitochondrial translation"/>
    <property type="evidence" value="ECO:0007669"/>
    <property type="project" value="EnsemblFungi"/>
</dbReference>
<evidence type="ECO:0000256" key="1">
    <source>
        <dbReference type="ARBA" id="ARBA00004173"/>
    </source>
</evidence>
<dbReference type="Pfam" id="PF00009">
    <property type="entry name" value="GTP_EFTU"/>
    <property type="match status" value="1"/>
</dbReference>
<name>R8BRP2_PHAM7</name>
<accession>R8BRP2</accession>
<keyword evidence="5" id="KW-0648">Protein biosynthesis</keyword>
<comment type="subcellular location">
    <subcellularLocation>
        <location evidence="1">Mitochondrion</location>
    </subcellularLocation>
</comment>
<dbReference type="InterPro" id="IPR044145">
    <property type="entry name" value="IF2_II"/>
</dbReference>
<feature type="region of interest" description="Disordered" evidence="11">
    <location>
        <begin position="266"/>
        <end position="301"/>
    </location>
</feature>
<keyword evidence="6" id="KW-0809">Transit peptide</keyword>
<comment type="similarity">
    <text evidence="2">Belongs to the TRAFAC class translation factor GTPase superfamily. Classic translation factor GTPase family. IF-2 subfamily.</text>
</comment>
<evidence type="ECO:0000256" key="3">
    <source>
        <dbReference type="ARBA" id="ARBA00022540"/>
    </source>
</evidence>
<feature type="compositionally biased region" description="Basic and acidic residues" evidence="11">
    <location>
        <begin position="279"/>
        <end position="290"/>
    </location>
</feature>
<dbReference type="CDD" id="cd03692">
    <property type="entry name" value="mtIF2_IVc"/>
    <property type="match status" value="1"/>
</dbReference>
<keyword evidence="8" id="KW-0342">GTP-binding</keyword>
<dbReference type="PANTHER" id="PTHR43381:SF20">
    <property type="entry name" value="TRANSLATION INITIATION FACTOR IF-2, MITOCHONDRIAL"/>
    <property type="match status" value="1"/>
</dbReference>
<dbReference type="NCBIfam" id="TIGR00231">
    <property type="entry name" value="small_GTP"/>
    <property type="match status" value="1"/>
</dbReference>
<proteinExistence type="inferred from homology"/>
<dbReference type="PANTHER" id="PTHR43381">
    <property type="entry name" value="TRANSLATION INITIATION FACTOR IF-2-RELATED"/>
    <property type="match status" value="1"/>
</dbReference>
<evidence type="ECO:0000259" key="12">
    <source>
        <dbReference type="PROSITE" id="PS51722"/>
    </source>
</evidence>
<dbReference type="GO" id="GO:0005525">
    <property type="term" value="F:GTP binding"/>
    <property type="evidence" value="ECO:0007669"/>
    <property type="project" value="UniProtKB-KW"/>
</dbReference>
<dbReference type="Proteomes" id="UP000014074">
    <property type="component" value="Unassembled WGS sequence"/>
</dbReference>
<dbReference type="OrthoDB" id="361630at2759"/>
<dbReference type="InterPro" id="IPR009000">
    <property type="entry name" value="Transl_B-barrel_sf"/>
</dbReference>
<evidence type="ECO:0000313" key="13">
    <source>
        <dbReference type="EMBL" id="EOO02011.1"/>
    </source>
</evidence>
<dbReference type="InterPro" id="IPR023115">
    <property type="entry name" value="TIF_IF2_dom3"/>
</dbReference>
<dbReference type="KEGG" id="tmn:UCRPA7_2513"/>
<comment type="function">
    <text evidence="9">One of the essential components for the initiation of protein synthesis. Protects formylmethionyl-tRNA from spontaneous hydrolysis and promotes its binding to the 30S ribosomal subunits. Also involved in the hydrolysis of GTP during the formation of the 70S ribosomal complex.</text>
</comment>
<dbReference type="InterPro" id="IPR000795">
    <property type="entry name" value="T_Tr_GTP-bd_dom"/>
</dbReference>
<feature type="domain" description="Tr-type G" evidence="12">
    <location>
        <begin position="1"/>
        <end position="161"/>
    </location>
</feature>
<dbReference type="HOGENOM" id="CLU_006301_5_2_1"/>
<keyword evidence="7" id="KW-0496">Mitochondrion</keyword>
<dbReference type="InterPro" id="IPR000178">
    <property type="entry name" value="TF_IF2_bacterial-like"/>
</dbReference>
<gene>
    <name evidence="13" type="ORF">UCRPA7_2513</name>
</gene>
<evidence type="ECO:0000256" key="10">
    <source>
        <dbReference type="ARBA" id="ARBA00044200"/>
    </source>
</evidence>
<dbReference type="SUPFAM" id="SSF50447">
    <property type="entry name" value="Translation proteins"/>
    <property type="match status" value="2"/>
</dbReference>
<dbReference type="FunFam" id="3.40.50.10050:FF:000001">
    <property type="entry name" value="Translation initiation factor IF-2"/>
    <property type="match status" value="1"/>
</dbReference>
<evidence type="ECO:0000256" key="6">
    <source>
        <dbReference type="ARBA" id="ARBA00022946"/>
    </source>
</evidence>
<sequence>MGHVDHGKTTMLDWLRKSSVAAQEHGGITQHIGAFSVRLSTGKQITFLDTPGHAAFLTMRQRGANVTDIVILVVAADDSVKPQTLEALKHARAAKVPIIVAINKIDKDEARVDHVKADLARHGIEIEDFGGDVQVVCVSGKTGEGMNDLEENILTLSEILDVRAETDGMAEGWILEASIKPIGKVATVLVKRGTLRIGDYIVAGTTWAKVRVIRNEAGVDIEEAAPGTAVEILGWRGDPIAGDEVIQAPDESKAKIATHYREEIRDRESAVATKAAQEQQEREKAEKENTEDTPEPEESGTKIVNFIVKGDVVGSVEAVCAAIMEIGSNEVRPRVLRSSAGQVTESDVDHAATSKGMIISFNNPIAGFIKQRAKDAGVKILDYNVIYHLTDEVKDRLSDLLPPLISTRVVGEAEVLQVFPINLKGRVFKNIAGCRVRNGQISRTAKYRVLRSGENVFQGSLDSLKHGKKDVDEMKKGSECGISFEGWDDIRQGDQIQAYEETQEKRHL</sequence>
<evidence type="ECO:0000256" key="4">
    <source>
        <dbReference type="ARBA" id="ARBA00022741"/>
    </source>
</evidence>
<dbReference type="FunFam" id="3.40.50.300:FF:000019">
    <property type="entry name" value="Translation initiation factor IF-2"/>
    <property type="match status" value="1"/>
</dbReference>
<dbReference type="Gene3D" id="3.40.50.300">
    <property type="entry name" value="P-loop containing nucleotide triphosphate hydrolases"/>
    <property type="match status" value="1"/>
</dbReference>
<dbReference type="GO" id="GO:0003743">
    <property type="term" value="F:translation initiation factor activity"/>
    <property type="evidence" value="ECO:0007669"/>
    <property type="project" value="UniProtKB-KW"/>
</dbReference>
<dbReference type="InterPro" id="IPR005225">
    <property type="entry name" value="Small_GTP-bd"/>
</dbReference>
<dbReference type="GeneID" id="19322770"/>
<keyword evidence="4" id="KW-0547">Nucleotide-binding</keyword>
<evidence type="ECO:0000256" key="5">
    <source>
        <dbReference type="ARBA" id="ARBA00022917"/>
    </source>
</evidence>
<protein>
    <recommendedName>
        <fullName evidence="10">Translation initiation factor IF-2, mitochondrial</fullName>
    </recommendedName>
</protein>
<evidence type="ECO:0000313" key="14">
    <source>
        <dbReference type="Proteomes" id="UP000014074"/>
    </source>
</evidence>
<dbReference type="NCBIfam" id="TIGR00487">
    <property type="entry name" value="IF-2"/>
    <property type="match status" value="1"/>
</dbReference>
<evidence type="ECO:0000256" key="2">
    <source>
        <dbReference type="ARBA" id="ARBA00007733"/>
    </source>
</evidence>
<dbReference type="SUPFAM" id="SSF52540">
    <property type="entry name" value="P-loop containing nucleoside triphosphate hydrolases"/>
    <property type="match status" value="1"/>
</dbReference>
<dbReference type="RefSeq" id="XP_007913281.1">
    <property type="nucleotide sequence ID" value="XM_007915090.1"/>
</dbReference>
<dbReference type="AlphaFoldDB" id="R8BRP2"/>
<evidence type="ECO:0000256" key="11">
    <source>
        <dbReference type="SAM" id="MobiDB-lite"/>
    </source>
</evidence>
<dbReference type="PROSITE" id="PS01176">
    <property type="entry name" value="IF2"/>
    <property type="match status" value="1"/>
</dbReference>
<dbReference type="Pfam" id="PF11987">
    <property type="entry name" value="IF-2"/>
    <property type="match status" value="1"/>
</dbReference>
<dbReference type="InterPro" id="IPR053905">
    <property type="entry name" value="EF-G-like_DII"/>
</dbReference>